<reference evidence="6" key="1">
    <citation type="submission" date="2021-01" db="EMBL/GenBank/DDBJ databases">
        <authorList>
            <person name="Corre E."/>
            <person name="Pelletier E."/>
            <person name="Niang G."/>
            <person name="Scheremetjew M."/>
            <person name="Finn R."/>
            <person name="Kale V."/>
            <person name="Holt S."/>
            <person name="Cochrane G."/>
            <person name="Meng A."/>
            <person name="Brown T."/>
            <person name="Cohen L."/>
        </authorList>
    </citation>
    <scope>NUCLEOTIDE SEQUENCE</scope>
    <source>
        <strain evidence="6">CCMP219</strain>
    </source>
</reference>
<dbReference type="AlphaFoldDB" id="A0A7R9YX00"/>
<dbReference type="InterPro" id="IPR011701">
    <property type="entry name" value="MFS"/>
</dbReference>
<feature type="transmembrane region" description="Helical" evidence="5">
    <location>
        <begin position="252"/>
        <end position="277"/>
    </location>
</feature>
<feature type="transmembrane region" description="Helical" evidence="5">
    <location>
        <begin position="118"/>
        <end position="138"/>
    </location>
</feature>
<feature type="compositionally biased region" description="Low complexity" evidence="4">
    <location>
        <begin position="607"/>
        <end position="618"/>
    </location>
</feature>
<feature type="transmembrane region" description="Helical" evidence="5">
    <location>
        <begin position="207"/>
        <end position="225"/>
    </location>
</feature>
<evidence type="ECO:0008006" key="7">
    <source>
        <dbReference type="Google" id="ProtNLM"/>
    </source>
</evidence>
<feature type="transmembrane region" description="Helical" evidence="5">
    <location>
        <begin position="51"/>
        <end position="72"/>
    </location>
</feature>
<protein>
    <recommendedName>
        <fullName evidence="7">Major facilitator superfamily (MFS) profile domain-containing protein</fullName>
    </recommendedName>
</protein>
<dbReference type="PANTHER" id="PTHR23121:SF9">
    <property type="entry name" value="SODIUM-DEPENDENT GLUCOSE TRANSPORTER 1"/>
    <property type="match status" value="1"/>
</dbReference>
<keyword evidence="2 5" id="KW-1133">Transmembrane helix</keyword>
<evidence type="ECO:0000313" key="6">
    <source>
        <dbReference type="EMBL" id="CAD8290534.1"/>
    </source>
</evidence>
<feature type="compositionally biased region" description="Low complexity" evidence="4">
    <location>
        <begin position="18"/>
        <end position="34"/>
    </location>
</feature>
<evidence type="ECO:0000256" key="4">
    <source>
        <dbReference type="SAM" id="MobiDB-lite"/>
    </source>
</evidence>
<keyword evidence="1 5" id="KW-0812">Transmembrane</keyword>
<dbReference type="GO" id="GO:0022857">
    <property type="term" value="F:transmembrane transporter activity"/>
    <property type="evidence" value="ECO:0007669"/>
    <property type="project" value="InterPro"/>
</dbReference>
<gene>
    <name evidence="6" type="ORF">CEUR00632_LOCUS10473</name>
</gene>
<evidence type="ECO:0000256" key="2">
    <source>
        <dbReference type="ARBA" id="ARBA00022989"/>
    </source>
</evidence>
<feature type="transmembrane region" description="Helical" evidence="5">
    <location>
        <begin position="382"/>
        <end position="403"/>
    </location>
</feature>
<dbReference type="Gene3D" id="1.20.1250.20">
    <property type="entry name" value="MFS general substrate transporter like domains"/>
    <property type="match status" value="2"/>
</dbReference>
<dbReference type="SUPFAM" id="SSF103473">
    <property type="entry name" value="MFS general substrate transporter"/>
    <property type="match status" value="1"/>
</dbReference>
<dbReference type="EMBL" id="HBEC01022889">
    <property type="protein sequence ID" value="CAD8290534.1"/>
    <property type="molecule type" value="Transcribed_RNA"/>
</dbReference>
<evidence type="ECO:0000256" key="5">
    <source>
        <dbReference type="SAM" id="Phobius"/>
    </source>
</evidence>
<dbReference type="PANTHER" id="PTHR23121">
    <property type="entry name" value="SODIUM-DEPENDENT GLUCOSE TRANSPORTER 1"/>
    <property type="match status" value="1"/>
</dbReference>
<name>A0A7R9YX00_9CHLO</name>
<proteinExistence type="predicted"/>
<accession>A0A7R9YX00</accession>
<feature type="region of interest" description="Disordered" evidence="4">
    <location>
        <begin position="550"/>
        <end position="618"/>
    </location>
</feature>
<feature type="region of interest" description="Disordered" evidence="4">
    <location>
        <begin position="1"/>
        <end position="36"/>
    </location>
</feature>
<dbReference type="Pfam" id="PF07690">
    <property type="entry name" value="MFS_1"/>
    <property type="match status" value="1"/>
</dbReference>
<dbReference type="InterPro" id="IPR036259">
    <property type="entry name" value="MFS_trans_sf"/>
</dbReference>
<evidence type="ECO:0000256" key="3">
    <source>
        <dbReference type="ARBA" id="ARBA00023136"/>
    </source>
</evidence>
<feature type="transmembrane region" description="Helical" evidence="5">
    <location>
        <begin position="347"/>
        <end position="370"/>
    </location>
</feature>
<evidence type="ECO:0000256" key="1">
    <source>
        <dbReference type="ARBA" id="ARBA00022692"/>
    </source>
</evidence>
<sequence>MGGTREANGATRAESADGRGAYAPAPAADGDGADTPLLDAPDAGGMTAQQIVCLVGYCLAFVVFGSQVSVLGPTIKPLSERLSVDETDLSPLFTALGVSCILSGTPSGWFVDRYPTHAVLIVSLAVEAVGFALVPLMPDVWSLTALYFVICFSYNFTNSAVFSGLVWLFPGRAGGALNMVLAMFGVGSFLIPLVAQLCAIYGGSALQVFWCIAATSCLAMVPLIFTPSPKKPDARGAGDDEVLVKEDKTYQAITTVAVVTLVFLSTAAETAVGNWLFTYCSKEMHLEDEIAAFANSMFWAAFTIGRVVGVVLSRFLTPGQLLLSATPFSVVGASLPLLFAGSMTRPLIFATALLTGFGNSTGYANAVALLERYVPVTGFINGIFGAVAGAACMIGPTAVAMLIKHTSLGYQSMAWVGLTFYALHFPAILTAVTAGEKAAASAIEAAAAAGLLDYEPEAADGSRVAGDVSGAAAIAIRDASRAGSLHEPLFSTSHASRLSLGEPLLLTPGHFPQQHDFSAGRYTGSNDGAPGMLGSSPHIGMLRRHLDRSYHRGSAHGAPHGGAGRGIPAPSVAHLRESMPGPNTASAPTGARLLQGYTPPSASPEQSSGSGTLRGSRG</sequence>
<feature type="transmembrane region" description="Helical" evidence="5">
    <location>
        <begin position="297"/>
        <end position="316"/>
    </location>
</feature>
<keyword evidence="3 5" id="KW-0472">Membrane</keyword>
<feature type="transmembrane region" description="Helical" evidence="5">
    <location>
        <begin position="321"/>
        <end position="341"/>
    </location>
</feature>
<feature type="transmembrane region" description="Helical" evidence="5">
    <location>
        <begin position="176"/>
        <end position="195"/>
    </location>
</feature>
<feature type="transmembrane region" description="Helical" evidence="5">
    <location>
        <begin position="144"/>
        <end position="169"/>
    </location>
</feature>
<feature type="transmembrane region" description="Helical" evidence="5">
    <location>
        <begin position="415"/>
        <end position="434"/>
    </location>
</feature>
<feature type="transmembrane region" description="Helical" evidence="5">
    <location>
        <begin position="92"/>
        <end position="111"/>
    </location>
</feature>
<organism evidence="6">
    <name type="scientific">Chlamydomonas euryale</name>
    <dbReference type="NCBI Taxonomy" id="1486919"/>
    <lineage>
        <taxon>Eukaryota</taxon>
        <taxon>Viridiplantae</taxon>
        <taxon>Chlorophyta</taxon>
        <taxon>core chlorophytes</taxon>
        <taxon>Chlorophyceae</taxon>
        <taxon>CS clade</taxon>
        <taxon>Chlamydomonadales</taxon>
        <taxon>Chlamydomonadaceae</taxon>
        <taxon>Chlamydomonas</taxon>
    </lineage>
</organism>